<reference evidence="1" key="1">
    <citation type="submission" date="2018-02" db="EMBL/GenBank/DDBJ databases">
        <title>Rhizophora mucronata_Transcriptome.</title>
        <authorList>
            <person name="Meera S.P."/>
            <person name="Sreeshan A."/>
            <person name="Augustine A."/>
        </authorList>
    </citation>
    <scope>NUCLEOTIDE SEQUENCE</scope>
    <source>
        <tissue evidence="1">Leaf</tissue>
    </source>
</reference>
<sequence length="32" mass="3571">MKILVSSIICVCPKDLINKLRNNCGFSCNCLQ</sequence>
<proteinExistence type="predicted"/>
<accession>A0A2P2PSB4</accession>
<name>A0A2P2PSB4_RHIMU</name>
<evidence type="ECO:0000313" key="1">
    <source>
        <dbReference type="EMBL" id="MBX57630.1"/>
    </source>
</evidence>
<organism evidence="1">
    <name type="scientific">Rhizophora mucronata</name>
    <name type="common">Asiatic mangrove</name>
    <dbReference type="NCBI Taxonomy" id="61149"/>
    <lineage>
        <taxon>Eukaryota</taxon>
        <taxon>Viridiplantae</taxon>
        <taxon>Streptophyta</taxon>
        <taxon>Embryophyta</taxon>
        <taxon>Tracheophyta</taxon>
        <taxon>Spermatophyta</taxon>
        <taxon>Magnoliopsida</taxon>
        <taxon>eudicotyledons</taxon>
        <taxon>Gunneridae</taxon>
        <taxon>Pentapetalae</taxon>
        <taxon>rosids</taxon>
        <taxon>fabids</taxon>
        <taxon>Malpighiales</taxon>
        <taxon>Rhizophoraceae</taxon>
        <taxon>Rhizophora</taxon>
    </lineage>
</organism>
<dbReference type="AlphaFoldDB" id="A0A2P2PSB4"/>
<dbReference type="EMBL" id="GGEC01077146">
    <property type="protein sequence ID" value="MBX57630.1"/>
    <property type="molecule type" value="Transcribed_RNA"/>
</dbReference>
<protein>
    <submittedName>
        <fullName evidence="1">Uncharacterized protein</fullName>
    </submittedName>
</protein>